<sequence length="422" mass="46770">MAKSWINDRWLTDAVKILDDGSKVHVPPSSAVKRALSMHMDDPEKAKVPAEFRTSVFGQGSRWTVFWTADGERHRKNFRDYRKADEFRAGLEDDIRSARYVNPKDAERTFGEVAEIWIAGLRGSIKQSTEARYLRELRIWVLPRWGAVPLGRIGTAAAQRWVAQLVSGDAPRDGRIGQARPLAPKSIRSVVKIVFKAVLDLAVSNGWLSANPVEQVKLPRAVPVRRRVYLTPVEVKVIADEMDDDNAIAVFLLAYTGVRIGELLALRCGDVDLDRMTLSVSKTQSVDVNNRTIETTPKGNRSRTVPIPEGLRAGIMQLADGHGADEYLVRAPRGGMQTTQNWRNRIWSPALRAAGMDEIDGLTIHSLRHTYASLAIKAGADVKTLQAVMGHASAAETLDTYADLWPNRTGEVAAAINQEILL</sequence>
<evidence type="ECO:0000259" key="5">
    <source>
        <dbReference type="PROSITE" id="PS51898"/>
    </source>
</evidence>
<evidence type="ECO:0000256" key="3">
    <source>
        <dbReference type="ARBA" id="ARBA00023125"/>
    </source>
</evidence>
<evidence type="ECO:0000256" key="4">
    <source>
        <dbReference type="ARBA" id="ARBA00023172"/>
    </source>
</evidence>
<comment type="similarity">
    <text evidence="1">Belongs to the 'phage' integrase family.</text>
</comment>
<dbReference type="InterPro" id="IPR002104">
    <property type="entry name" value="Integrase_catalytic"/>
</dbReference>
<evidence type="ECO:0000256" key="2">
    <source>
        <dbReference type="ARBA" id="ARBA00022908"/>
    </source>
</evidence>
<accession>A0A4V1Y399</accession>
<dbReference type="InterPro" id="IPR013762">
    <property type="entry name" value="Integrase-like_cat_sf"/>
</dbReference>
<comment type="caution">
    <text evidence="6">The sequence shown here is derived from an EMBL/GenBank/DDBJ whole genome shotgun (WGS) entry which is preliminary data.</text>
</comment>
<organism evidence="6 7">
    <name type="scientific">Bifidobacterium pseudolongum subsp. globosum</name>
    <dbReference type="NCBI Taxonomy" id="1690"/>
    <lineage>
        <taxon>Bacteria</taxon>
        <taxon>Bacillati</taxon>
        <taxon>Actinomycetota</taxon>
        <taxon>Actinomycetes</taxon>
        <taxon>Bifidobacteriales</taxon>
        <taxon>Bifidobacteriaceae</taxon>
        <taxon>Bifidobacterium</taxon>
    </lineage>
</organism>
<dbReference type="InterPro" id="IPR050090">
    <property type="entry name" value="Tyrosine_recombinase_XerCD"/>
</dbReference>
<gene>
    <name evidence="6" type="ORF">PG2032B_1054</name>
</gene>
<dbReference type="GO" id="GO:0015074">
    <property type="term" value="P:DNA integration"/>
    <property type="evidence" value="ECO:0007669"/>
    <property type="project" value="InterPro"/>
</dbReference>
<dbReference type="EMBL" id="RYUQ01000002">
    <property type="protein sequence ID" value="RYQ26458.1"/>
    <property type="molecule type" value="Genomic_DNA"/>
</dbReference>
<dbReference type="SUPFAM" id="SSF56349">
    <property type="entry name" value="DNA breaking-rejoining enzymes"/>
    <property type="match status" value="1"/>
</dbReference>
<dbReference type="Gene3D" id="1.10.150.130">
    <property type="match status" value="1"/>
</dbReference>
<dbReference type="Gene3D" id="1.10.443.10">
    <property type="entry name" value="Intergrase catalytic core"/>
    <property type="match status" value="1"/>
</dbReference>
<keyword evidence="3" id="KW-0238">DNA-binding</keyword>
<protein>
    <submittedName>
        <fullName evidence="6">Integrase/recombinase</fullName>
    </submittedName>
</protein>
<proteinExistence type="inferred from homology"/>
<name>A0A4V1Y399_9BIFI</name>
<evidence type="ECO:0000313" key="7">
    <source>
        <dbReference type="Proteomes" id="UP000292535"/>
    </source>
</evidence>
<evidence type="ECO:0000313" key="6">
    <source>
        <dbReference type="EMBL" id="RYQ26458.1"/>
    </source>
</evidence>
<feature type="domain" description="Tyr recombinase" evidence="5">
    <location>
        <begin position="225"/>
        <end position="414"/>
    </location>
</feature>
<dbReference type="GO" id="GO:0006310">
    <property type="term" value="P:DNA recombination"/>
    <property type="evidence" value="ECO:0007669"/>
    <property type="project" value="UniProtKB-KW"/>
</dbReference>
<dbReference type="PANTHER" id="PTHR30349:SF64">
    <property type="entry name" value="PROPHAGE INTEGRASE INTD-RELATED"/>
    <property type="match status" value="1"/>
</dbReference>
<dbReference type="Proteomes" id="UP000292535">
    <property type="component" value="Unassembled WGS sequence"/>
</dbReference>
<dbReference type="InterPro" id="IPR004107">
    <property type="entry name" value="Integrase_SAM-like_N"/>
</dbReference>
<dbReference type="GO" id="GO:0003677">
    <property type="term" value="F:DNA binding"/>
    <property type="evidence" value="ECO:0007669"/>
    <property type="project" value="UniProtKB-KW"/>
</dbReference>
<evidence type="ECO:0000256" key="1">
    <source>
        <dbReference type="ARBA" id="ARBA00008857"/>
    </source>
</evidence>
<keyword evidence="4" id="KW-0233">DNA recombination</keyword>
<keyword evidence="2" id="KW-0229">DNA integration</keyword>
<dbReference type="Pfam" id="PF00589">
    <property type="entry name" value="Phage_integrase"/>
    <property type="match status" value="1"/>
</dbReference>
<dbReference type="InterPro" id="IPR011010">
    <property type="entry name" value="DNA_brk_join_enz"/>
</dbReference>
<reference evidence="6 7" key="1">
    <citation type="submission" date="2018-12" db="EMBL/GenBank/DDBJ databases">
        <title>Unveiling genomic diversity among members of the Bifidobacterium pseudolongum species, a widely distributed gut commensal of the animal kingdom.</title>
        <authorList>
            <person name="Lugli G.A."/>
            <person name="Duranti S."/>
            <person name="Albert K."/>
            <person name="Mancabelli L."/>
            <person name="Napoli S."/>
            <person name="Viappiani A."/>
            <person name="Anzalone R."/>
            <person name="Longhi G."/>
            <person name="Milani C."/>
            <person name="Turroni F."/>
            <person name="Alessandri G."/>
            <person name="Sela D.A."/>
            <person name="Van Sinderen D."/>
            <person name="Ventura M."/>
        </authorList>
    </citation>
    <scope>NUCLEOTIDE SEQUENCE [LARGE SCALE GENOMIC DNA]</scope>
    <source>
        <strain evidence="6 7">2032B</strain>
    </source>
</reference>
<dbReference type="Pfam" id="PF14659">
    <property type="entry name" value="Phage_int_SAM_3"/>
    <property type="match status" value="1"/>
</dbReference>
<dbReference type="InterPro" id="IPR010998">
    <property type="entry name" value="Integrase_recombinase_N"/>
</dbReference>
<dbReference type="CDD" id="cd01189">
    <property type="entry name" value="INT_ICEBs1_C_like"/>
    <property type="match status" value="1"/>
</dbReference>
<dbReference type="AlphaFoldDB" id="A0A4V1Y399"/>
<dbReference type="RefSeq" id="WP_129853663.1">
    <property type="nucleotide sequence ID" value="NZ_RYUQ01000002.1"/>
</dbReference>
<dbReference type="PROSITE" id="PS51898">
    <property type="entry name" value="TYR_RECOMBINASE"/>
    <property type="match status" value="1"/>
</dbReference>
<dbReference type="PANTHER" id="PTHR30349">
    <property type="entry name" value="PHAGE INTEGRASE-RELATED"/>
    <property type="match status" value="1"/>
</dbReference>